<evidence type="ECO:0000256" key="8">
    <source>
        <dbReference type="ARBA" id="ARBA00022842"/>
    </source>
</evidence>
<dbReference type="InterPro" id="IPR045187">
    <property type="entry name" value="CcO_II"/>
</dbReference>
<dbReference type="GO" id="GO:0004129">
    <property type="term" value="F:cytochrome-c oxidase activity"/>
    <property type="evidence" value="ECO:0007669"/>
    <property type="project" value="UniProtKB-EC"/>
</dbReference>
<evidence type="ECO:0000256" key="15">
    <source>
        <dbReference type="RuleBase" id="RU000457"/>
    </source>
</evidence>
<keyword evidence="15 19" id="KW-0496">Mitochondrion</keyword>
<feature type="domain" description="Cytochrome oxidase subunit II transmembrane region profile" evidence="18">
    <location>
        <begin position="1"/>
        <end position="91"/>
    </location>
</feature>
<evidence type="ECO:0000259" key="18">
    <source>
        <dbReference type="PROSITE" id="PS50999"/>
    </source>
</evidence>
<keyword evidence="10 15" id="KW-0249">Electron transport</keyword>
<evidence type="ECO:0000256" key="14">
    <source>
        <dbReference type="ARBA" id="ARBA00049512"/>
    </source>
</evidence>
<dbReference type="GO" id="GO:0005507">
    <property type="term" value="F:copper ion binding"/>
    <property type="evidence" value="ECO:0007669"/>
    <property type="project" value="InterPro"/>
</dbReference>
<dbReference type="SUPFAM" id="SSF49503">
    <property type="entry name" value="Cupredoxins"/>
    <property type="match status" value="1"/>
</dbReference>
<evidence type="ECO:0000256" key="13">
    <source>
        <dbReference type="ARBA" id="ARBA00023136"/>
    </source>
</evidence>
<evidence type="ECO:0000256" key="3">
    <source>
        <dbReference type="ARBA" id="ARBA00015946"/>
    </source>
</evidence>
<dbReference type="PANTHER" id="PTHR22888:SF9">
    <property type="entry name" value="CYTOCHROME C OXIDASE SUBUNIT 2"/>
    <property type="match status" value="1"/>
</dbReference>
<dbReference type="PROSITE" id="PS50999">
    <property type="entry name" value="COX2_TM"/>
    <property type="match status" value="1"/>
</dbReference>
<keyword evidence="7 15" id="KW-0479">Metal-binding</keyword>
<dbReference type="EMBL" id="KF667521">
    <property type="protein sequence ID" value="AHB14360.1"/>
    <property type="molecule type" value="Genomic_DNA"/>
</dbReference>
<organism evidence="19">
    <name type="scientific">Anadara kagoshimensis</name>
    <dbReference type="NCBI Taxonomy" id="1390362"/>
    <lineage>
        <taxon>Eukaryota</taxon>
        <taxon>Metazoa</taxon>
        <taxon>Spiralia</taxon>
        <taxon>Lophotrochozoa</taxon>
        <taxon>Mollusca</taxon>
        <taxon>Bivalvia</taxon>
        <taxon>Autobranchia</taxon>
        <taxon>Pteriomorphia</taxon>
        <taxon>Arcoida</taxon>
        <taxon>Arcoidea</taxon>
        <taxon>Arcidae</taxon>
        <taxon>Anadara</taxon>
    </lineage>
</organism>
<dbReference type="Gene3D" id="2.60.40.420">
    <property type="entry name" value="Cupredoxins - blue copper proteins"/>
    <property type="match status" value="1"/>
</dbReference>
<geneLocation type="mitochondrion" evidence="19"/>
<dbReference type="PANTHER" id="PTHR22888">
    <property type="entry name" value="CYTOCHROME C OXIDASE, SUBUNIT II"/>
    <property type="match status" value="1"/>
</dbReference>
<evidence type="ECO:0000256" key="10">
    <source>
        <dbReference type="ARBA" id="ARBA00022982"/>
    </source>
</evidence>
<dbReference type="PROSITE" id="PS00078">
    <property type="entry name" value="COX2"/>
    <property type="match status" value="1"/>
</dbReference>
<evidence type="ECO:0000256" key="1">
    <source>
        <dbReference type="ARBA" id="ARBA00004141"/>
    </source>
</evidence>
<dbReference type="SUPFAM" id="SSF81464">
    <property type="entry name" value="Cytochrome c oxidase subunit II-like, transmembrane region"/>
    <property type="match status" value="1"/>
</dbReference>
<evidence type="ECO:0000256" key="2">
    <source>
        <dbReference type="ARBA" id="ARBA00007866"/>
    </source>
</evidence>
<dbReference type="GO" id="GO:0042773">
    <property type="term" value="P:ATP synthesis coupled electron transport"/>
    <property type="evidence" value="ECO:0007669"/>
    <property type="project" value="TreeGrafter"/>
</dbReference>
<dbReference type="Gene3D" id="1.10.287.90">
    <property type="match status" value="1"/>
</dbReference>
<reference evidence="19" key="1">
    <citation type="submission" date="2013-09" db="EMBL/GenBank/DDBJ databases">
        <authorList>
            <person name="Hou Y."/>
            <person name="Wu B."/>
            <person name="Liu Z.H."/>
            <person name="Yan J.K."/>
            <person name="Sun C."/>
            <person name="Dong C.G."/>
            <person name="Yang A.G."/>
            <person name="Zhou L.Q."/>
            <person name="Ren J.F."/>
        </authorList>
    </citation>
    <scope>NUCLEOTIDE SEQUENCE</scope>
</reference>
<dbReference type="Pfam" id="PF00116">
    <property type="entry name" value="COX2"/>
    <property type="match status" value="1"/>
</dbReference>
<evidence type="ECO:0000256" key="9">
    <source>
        <dbReference type="ARBA" id="ARBA00022967"/>
    </source>
</evidence>
<comment type="subcellular location">
    <subcellularLocation>
        <location evidence="1">Membrane</location>
        <topology evidence="1">Multi-pass membrane protein</topology>
    </subcellularLocation>
    <subcellularLocation>
        <location evidence="15">Mitochondrion inner membrane</location>
        <topology evidence="15">Multi-pass membrane protein</topology>
    </subcellularLocation>
</comment>
<dbReference type="PRINTS" id="PR01166">
    <property type="entry name" value="CYCOXIDASEII"/>
</dbReference>
<comment type="function">
    <text evidence="15">Component of the cytochrome c oxidase, the last enzyme in the mitochondrial electron transport chain which drives oxidative phosphorylation. The respiratory chain contains 3 multisubunit complexes succinate dehydrogenase (complex II, CII), ubiquinol-cytochrome c oxidoreductase (cytochrome b-c1 complex, complex III, CIII) and cytochrome c oxidase (complex IV, CIV), that cooperate to transfer electrons derived from NADH and succinate to molecular oxygen, creating an electrochemical gradient over the inner membrane that drives transmembrane transport and the ATP synthase. Cytochrome c oxidase is the component of the respiratory chain that catalyzes the reduction of oxygen to water. Electrons originating from reduced cytochrome c in the intermembrane space (IMS) are transferred via the dinuclear copper A center (CU(A)) of subunit 2 and heme A of subunit 1 to the active site in subunit 1, a binuclear center (BNC) formed by heme A3 and copper B (CU(B)). The BNC reduces molecular oxygen to 2 water molecules using 4 electrons from cytochrome c in the IMS and 4 protons from the mitochondrial matrix.</text>
</comment>
<keyword evidence="5 15" id="KW-0679">Respiratory chain</keyword>
<feature type="transmembrane region" description="Helical" evidence="16">
    <location>
        <begin position="63"/>
        <end position="86"/>
    </location>
</feature>
<dbReference type="GO" id="GO:0005743">
    <property type="term" value="C:mitochondrial inner membrane"/>
    <property type="evidence" value="ECO:0007669"/>
    <property type="project" value="UniProtKB-SubCell"/>
</dbReference>
<keyword evidence="9" id="KW-1278">Translocase</keyword>
<evidence type="ECO:0000256" key="7">
    <source>
        <dbReference type="ARBA" id="ARBA00022723"/>
    </source>
</evidence>
<dbReference type="InterPro" id="IPR036257">
    <property type="entry name" value="Cyt_c_oxidase_su2_TM_sf"/>
</dbReference>
<keyword evidence="11 16" id="KW-1133">Transmembrane helix</keyword>
<dbReference type="InterPro" id="IPR008972">
    <property type="entry name" value="Cupredoxin"/>
</dbReference>
<comment type="cofactor">
    <cofactor evidence="15">
        <name>Cu cation</name>
        <dbReference type="ChEBI" id="CHEBI:23378"/>
    </cofactor>
    <text evidence="15">Binds a copper A center.</text>
</comment>
<proteinExistence type="inferred from homology"/>
<dbReference type="Pfam" id="PF02790">
    <property type="entry name" value="COX2_TM"/>
    <property type="match status" value="1"/>
</dbReference>
<gene>
    <name evidence="19" type="primary">COII</name>
</gene>
<dbReference type="InterPro" id="IPR001505">
    <property type="entry name" value="Copper_CuA"/>
</dbReference>
<dbReference type="InterPro" id="IPR002429">
    <property type="entry name" value="CcO_II-like_C"/>
</dbReference>
<dbReference type="InterPro" id="IPR011759">
    <property type="entry name" value="Cyt_c_oxidase_su2_TM_dom"/>
</dbReference>
<feature type="transmembrane region" description="Helical" evidence="16">
    <location>
        <begin position="22"/>
        <end position="43"/>
    </location>
</feature>
<keyword evidence="13 15" id="KW-0472">Membrane</keyword>
<keyword evidence="12 15" id="KW-0186">Copper</keyword>
<comment type="catalytic activity">
    <reaction evidence="14">
        <text>4 Fe(II)-[cytochrome c] + O2 + 8 H(+)(in) = 4 Fe(III)-[cytochrome c] + 2 H2O + 4 H(+)(out)</text>
        <dbReference type="Rhea" id="RHEA:11436"/>
        <dbReference type="Rhea" id="RHEA-COMP:10350"/>
        <dbReference type="Rhea" id="RHEA-COMP:14399"/>
        <dbReference type="ChEBI" id="CHEBI:15377"/>
        <dbReference type="ChEBI" id="CHEBI:15378"/>
        <dbReference type="ChEBI" id="CHEBI:15379"/>
        <dbReference type="ChEBI" id="CHEBI:29033"/>
        <dbReference type="ChEBI" id="CHEBI:29034"/>
        <dbReference type="EC" id="7.1.1.9"/>
    </reaction>
    <physiologicalReaction direction="left-to-right" evidence="14">
        <dbReference type="Rhea" id="RHEA:11437"/>
    </physiologicalReaction>
</comment>
<evidence type="ECO:0000256" key="4">
    <source>
        <dbReference type="ARBA" id="ARBA00022448"/>
    </source>
</evidence>
<sequence length="221" mass="24919">MGFSGQIGMSESFSNSMDGIRFLWDHVLAGCVGVGLFVFFMLASVLMSKNINLYLWSANKIEFWWTLVPAFILFFLAIPSLHFLYLNNQMGGVMLDVKVIGHQWYWAFEVLGYEYDSFMIMDSDLEFGERRLMEVDNPLVIPFKTPLRFLVTGADVIHSWFIPSLGLKVDGVPGRSNASFLEVNGPGTFYGGCAEMCGVHHSHMPGVTEVVHPMDLGYFFL</sequence>
<keyword evidence="6 15" id="KW-0812">Transmembrane</keyword>
<evidence type="ECO:0000313" key="19">
    <source>
        <dbReference type="EMBL" id="AHB14360.1"/>
    </source>
</evidence>
<feature type="domain" description="Cytochrome oxidase subunit II copper A binding" evidence="17">
    <location>
        <begin position="92"/>
        <end position="221"/>
    </location>
</feature>
<evidence type="ECO:0000256" key="11">
    <source>
        <dbReference type="ARBA" id="ARBA00022989"/>
    </source>
</evidence>
<accession>A0A088BI12</accession>
<evidence type="ECO:0000256" key="5">
    <source>
        <dbReference type="ARBA" id="ARBA00022660"/>
    </source>
</evidence>
<comment type="similarity">
    <text evidence="2 15">Belongs to the cytochrome c oxidase subunit 2 family.</text>
</comment>
<evidence type="ECO:0000256" key="12">
    <source>
        <dbReference type="ARBA" id="ARBA00023008"/>
    </source>
</evidence>
<keyword evidence="8" id="KW-0460">Magnesium</keyword>
<protein>
    <recommendedName>
        <fullName evidence="3 15">Cytochrome c oxidase subunit 2</fullName>
    </recommendedName>
</protein>
<keyword evidence="15" id="KW-0999">Mitochondrion inner membrane</keyword>
<dbReference type="PROSITE" id="PS50857">
    <property type="entry name" value="COX2_CUA"/>
    <property type="match status" value="1"/>
</dbReference>
<name>A0A088BI12_9BIVA</name>
<evidence type="ECO:0000256" key="6">
    <source>
        <dbReference type="ARBA" id="ARBA00022692"/>
    </source>
</evidence>
<keyword evidence="4 15" id="KW-0813">Transport</keyword>
<dbReference type="AlphaFoldDB" id="A0A088BI12"/>
<evidence type="ECO:0000256" key="16">
    <source>
        <dbReference type="SAM" id="Phobius"/>
    </source>
</evidence>
<evidence type="ECO:0000259" key="17">
    <source>
        <dbReference type="PROSITE" id="PS50857"/>
    </source>
</evidence>